<dbReference type="Proteomes" id="UP000602198">
    <property type="component" value="Unassembled WGS sequence"/>
</dbReference>
<proteinExistence type="predicted"/>
<dbReference type="RefSeq" id="WP_201948482.1">
    <property type="nucleotide sequence ID" value="NZ_JAERRJ010000006.1"/>
</dbReference>
<evidence type="ECO:0008006" key="3">
    <source>
        <dbReference type="Google" id="ProtNLM"/>
    </source>
</evidence>
<dbReference type="InterPro" id="IPR037143">
    <property type="entry name" value="4-PPantetheinyl_Trfase_dom_sf"/>
</dbReference>
<protein>
    <recommendedName>
        <fullName evidence="3">4'-phosphopantetheinyl transferase</fullName>
    </recommendedName>
</protein>
<dbReference type="SUPFAM" id="SSF56214">
    <property type="entry name" value="4'-phosphopantetheinyl transferase"/>
    <property type="match status" value="2"/>
</dbReference>
<sequence length="223" mass="23992">MTVAGISLAWLRTRSAAQVKAVAARHLSVGESERLETLPGPRRRLEWLAGRLAVKQAVRAYQRRRPSPRGVQPAREIVVIPCGTPEQAGMPRVAGPVEVGITHSGDFALAACAAGPVGIDLERDRPFAPALLAALGDADFRHAAPGTPAMPIALRWACREAVLKNFGFGMRVDPREIALTRWRPDGSFGWSAGPGLRRAAATSPWPRRAWAGELSGYALALVW</sequence>
<dbReference type="Gene3D" id="3.90.470.20">
    <property type="entry name" value="4'-phosphopantetheinyl transferase domain"/>
    <property type="match status" value="1"/>
</dbReference>
<name>A0ABS1M6I2_9NOCA</name>
<dbReference type="EMBL" id="JAERRJ010000006">
    <property type="protein sequence ID" value="MBL1075891.1"/>
    <property type="molecule type" value="Genomic_DNA"/>
</dbReference>
<reference evidence="1 2" key="1">
    <citation type="submission" date="2021-01" db="EMBL/GenBank/DDBJ databases">
        <title>WGS of actinomycetes isolated from Thailand.</title>
        <authorList>
            <person name="Thawai C."/>
        </authorList>
    </citation>
    <scope>NUCLEOTIDE SEQUENCE [LARGE SCALE GENOMIC DNA]</scope>
    <source>
        <strain evidence="1 2">LPG 2</strain>
    </source>
</reference>
<evidence type="ECO:0000313" key="2">
    <source>
        <dbReference type="Proteomes" id="UP000602198"/>
    </source>
</evidence>
<organism evidence="1 2">
    <name type="scientific">Nocardia acididurans</name>
    <dbReference type="NCBI Taxonomy" id="2802282"/>
    <lineage>
        <taxon>Bacteria</taxon>
        <taxon>Bacillati</taxon>
        <taxon>Actinomycetota</taxon>
        <taxon>Actinomycetes</taxon>
        <taxon>Mycobacteriales</taxon>
        <taxon>Nocardiaceae</taxon>
        <taxon>Nocardia</taxon>
    </lineage>
</organism>
<gene>
    <name evidence="1" type="ORF">JK358_15955</name>
</gene>
<comment type="caution">
    <text evidence="1">The sequence shown here is derived from an EMBL/GenBank/DDBJ whole genome shotgun (WGS) entry which is preliminary data.</text>
</comment>
<accession>A0ABS1M6I2</accession>
<keyword evidence="2" id="KW-1185">Reference proteome</keyword>
<evidence type="ECO:0000313" key="1">
    <source>
        <dbReference type="EMBL" id="MBL1075891.1"/>
    </source>
</evidence>